<dbReference type="Proteomes" id="UP000032675">
    <property type="component" value="Unassembled WGS sequence"/>
</dbReference>
<dbReference type="PANTHER" id="PTHR35272:SF3">
    <property type="entry name" value="THIOL:DISULFIDE INTERCHANGE PROTEIN DSBC"/>
    <property type="match status" value="1"/>
</dbReference>
<dbReference type="Gene3D" id="3.40.30.10">
    <property type="entry name" value="Glutaredoxin"/>
    <property type="match status" value="1"/>
</dbReference>
<reference evidence="1 2" key="1">
    <citation type="submission" date="2012-11" db="EMBL/GenBank/DDBJ databases">
        <title>Whole genome sequence of Gluconacetobacter europaeus NBRC3261.</title>
        <authorList>
            <person name="Azuma Y."/>
            <person name="Higashiura N."/>
            <person name="Hirakawa H."/>
            <person name="Matsushita K."/>
        </authorList>
    </citation>
    <scope>NUCLEOTIDE SEQUENCE [LARGE SCALE GENOMIC DNA]</scope>
    <source>
        <strain evidence="1 2">NBRC 3261</strain>
    </source>
</reference>
<organism evidence="1 2">
    <name type="scientific">Komagataeibacter europaeus NBRC 3261</name>
    <dbReference type="NCBI Taxonomy" id="1234669"/>
    <lineage>
        <taxon>Bacteria</taxon>
        <taxon>Pseudomonadati</taxon>
        <taxon>Pseudomonadota</taxon>
        <taxon>Alphaproteobacteria</taxon>
        <taxon>Acetobacterales</taxon>
        <taxon>Acetobacteraceae</taxon>
        <taxon>Komagataeibacter</taxon>
    </lineage>
</organism>
<comment type="caution">
    <text evidence="1">The sequence shown here is derived from an EMBL/GenBank/DDBJ whole genome shotgun (WGS) entry which is preliminary data.</text>
</comment>
<evidence type="ECO:0000313" key="1">
    <source>
        <dbReference type="EMBL" id="GAN97667.1"/>
    </source>
</evidence>
<dbReference type="InterPro" id="IPR051470">
    <property type="entry name" value="Thiol:disulfide_interchange"/>
</dbReference>
<name>A0A0D6Q264_KOMEU</name>
<evidence type="ECO:0000313" key="2">
    <source>
        <dbReference type="Proteomes" id="UP000032675"/>
    </source>
</evidence>
<dbReference type="InterPro" id="IPR009094">
    <property type="entry name" value="DiS-bond_isomerase_DsbC/G_N_sf"/>
</dbReference>
<dbReference type="InterPro" id="IPR036249">
    <property type="entry name" value="Thioredoxin-like_sf"/>
</dbReference>
<dbReference type="GO" id="GO:0042597">
    <property type="term" value="C:periplasmic space"/>
    <property type="evidence" value="ECO:0007669"/>
    <property type="project" value="InterPro"/>
</dbReference>
<dbReference type="PANTHER" id="PTHR35272">
    <property type="entry name" value="THIOL:DISULFIDE INTERCHANGE PROTEIN DSBC-RELATED"/>
    <property type="match status" value="1"/>
</dbReference>
<sequence length="334" mass="35614">MRSFYVLPFLLFMHVPARGQQCSVSIPIESRSDTIGPPLEHNDKGRTDAVAHLGIAGANIEKLPDLHGFEAGIAHTRNELLVFFAPESHAIVLSGTLIPVPYDTLRSLAGSRAHDLAPVDGIRGMFVRADNRFQVIYATPDGKAAVAARMWGATGQDITKDQIRGIPGAVPEISISGASSDANEQSGLQGLSGGLIGTPSAPEVIMFIDPQCVYSMKAMHILQPAVDAGKVRLKIVPLSLLDYEDNGASSVNARAMLSLPANEMAQAWVNGRLNPGLAAPEPDSGEKLVRNTEIARQLGLTGTPTFVWMHRNGRIGRIDGVPTDVATFLTSVSQ</sequence>
<gene>
    <name evidence="1" type="ORF">Geu3261_0228_002</name>
</gene>
<dbReference type="EMBL" id="BANI01000193">
    <property type="protein sequence ID" value="GAN97667.1"/>
    <property type="molecule type" value="Genomic_DNA"/>
</dbReference>
<accession>A0A0D6Q264</accession>
<protein>
    <submittedName>
        <fullName evidence="1">Thiol:disulfide interchange protein</fullName>
    </submittedName>
</protein>
<dbReference type="AlphaFoldDB" id="A0A0D6Q264"/>
<proteinExistence type="predicted"/>
<dbReference type="Gene3D" id="3.10.450.70">
    <property type="entry name" value="Disulphide bond isomerase, DsbC/G, N-terminal"/>
    <property type="match status" value="1"/>
</dbReference>
<dbReference type="SUPFAM" id="SSF52833">
    <property type="entry name" value="Thioredoxin-like"/>
    <property type="match status" value="1"/>
</dbReference>
<dbReference type="RefSeq" id="WP_048852094.1">
    <property type="nucleotide sequence ID" value="NZ_BANI01000193.1"/>
</dbReference>